<dbReference type="RefSeq" id="WP_182337254.1">
    <property type="nucleotide sequence ID" value="NZ_JACGDA010000070.1"/>
</dbReference>
<accession>A0A7W2M0K3</accession>
<dbReference type="GO" id="GO:0006302">
    <property type="term" value="P:double-strand break repair"/>
    <property type="evidence" value="ECO:0007669"/>
    <property type="project" value="TreeGrafter"/>
</dbReference>
<evidence type="ECO:0000256" key="1">
    <source>
        <dbReference type="ARBA" id="ARBA00007705"/>
    </source>
</evidence>
<dbReference type="CDD" id="cd08643">
    <property type="entry name" value="DNA_pol_A_pol_I_B"/>
    <property type="match status" value="1"/>
</dbReference>
<evidence type="ECO:0000256" key="2">
    <source>
        <dbReference type="ARBA" id="ARBA00011541"/>
    </source>
</evidence>
<evidence type="ECO:0000256" key="5">
    <source>
        <dbReference type="ARBA" id="ARBA00049244"/>
    </source>
</evidence>
<dbReference type="PANTHER" id="PTHR10133:SF27">
    <property type="entry name" value="DNA POLYMERASE NU"/>
    <property type="match status" value="1"/>
</dbReference>
<evidence type="ECO:0000259" key="6">
    <source>
        <dbReference type="SMART" id="SM00482"/>
    </source>
</evidence>
<gene>
    <name evidence="7" type="ORF">H4C15_23760</name>
</gene>
<dbReference type="Gene3D" id="3.30.70.370">
    <property type="match status" value="2"/>
</dbReference>
<name>A0A7W2M0K3_9PSED</name>
<dbReference type="GO" id="GO:0006261">
    <property type="term" value="P:DNA-templated DNA replication"/>
    <property type="evidence" value="ECO:0007669"/>
    <property type="project" value="InterPro"/>
</dbReference>
<dbReference type="InterPro" id="IPR043502">
    <property type="entry name" value="DNA/RNA_pol_sf"/>
</dbReference>
<dbReference type="EMBL" id="JACGDA010000070">
    <property type="protein sequence ID" value="MBA6150484.1"/>
    <property type="molecule type" value="Genomic_DNA"/>
</dbReference>
<reference evidence="7 8" key="1">
    <citation type="submission" date="2020-07" db="EMBL/GenBank/DDBJ databases">
        <title>Diversity of carbapenemase encoding genes among Pseudomonas putida group clinical isolates in a tertiary Brazilian hospital.</title>
        <authorList>
            <person name="Alberto-Lei F."/>
            <person name="Nodari C.S."/>
            <person name="Streling A.P."/>
            <person name="Paulino J.T."/>
            <person name="Bessa-Neto F.O."/>
            <person name="Cayo R."/>
            <person name="Gales A.C."/>
        </authorList>
    </citation>
    <scope>NUCLEOTIDE SEQUENCE [LARGE SCALE GENOMIC DNA]</scope>
    <source>
        <strain evidence="7 8">11213</strain>
    </source>
</reference>
<evidence type="ECO:0000313" key="8">
    <source>
        <dbReference type="Proteomes" id="UP000577346"/>
    </source>
</evidence>
<comment type="similarity">
    <text evidence="1">Belongs to the DNA polymerase type-A family.</text>
</comment>
<dbReference type="SUPFAM" id="SSF53098">
    <property type="entry name" value="Ribonuclease H-like"/>
    <property type="match status" value="1"/>
</dbReference>
<dbReference type="SUPFAM" id="SSF56672">
    <property type="entry name" value="DNA/RNA polymerases"/>
    <property type="match status" value="1"/>
</dbReference>
<sequence length="683" mass="76367">MQEPLLFDLETNGFLEAVSVIHCLVIEDTATGDVKKFPPGLIAMGVKWLQEQHSQGRFIGGHNVIKYDIPVIQKLYPGFIVNPALVIDTLVCTRLIWSNIKDTDTGLLKKAVLPGKLFGSHSLEAWGYRLRLMKGEYATEFKARMGDAYVDGMEWLEFSQEMLDYCVQDVVVTSALWKRILGKNYSARALALEHRVAWLMAAQERNGFHFNREKAALLYAKLAQRRGDLERELKEFFKFWHAPAGEVLTKKTRRVFIEDPRGNTERRVKLKGQPAFNQVGWFEKYTEGVRYTKVKIVEFNPSSRDHIADRLTALYGWVPEKFTKGGKPQVDDEVMSKLSYPPCKLLTEYLLVAKRISQLAEGKQAWMLVEKQGRIHGSVNPNGAATGRATHAYPNVAQVPASGSPYGKDCRELFTAPLGWLLVGADASGLELRCLAHFMARYDGGKYVDILLNGDIHWANVQAMGITSEKRDDHNTLHKLYRDGAKTFIYAFLYGAGDEKVGTIVFGMVAKAKGLGLDYQHLLDVFFNGQDNPDEEALKAAGKKLKATFLRKTPALKKLVKAVKEAAKRGHLVGLDGRHVHVKSAHAALNYLLQGAGALACKQWLVFLDDELQARGLKHGWDGDYAFCAWVHDEVQIACRNEAIAAIVREAAEACVAKAGEAFNFRCPLAGESKMGLNWAETH</sequence>
<evidence type="ECO:0000256" key="4">
    <source>
        <dbReference type="ARBA" id="ARBA00022705"/>
    </source>
</evidence>
<evidence type="ECO:0000313" key="7">
    <source>
        <dbReference type="EMBL" id="MBA6150484.1"/>
    </source>
</evidence>
<dbReference type="InterPro" id="IPR001098">
    <property type="entry name" value="DNA-dir_DNA_pol_A_palm_dom"/>
</dbReference>
<comment type="caution">
    <text evidence="7">The sequence shown here is derived from an EMBL/GenBank/DDBJ whole genome shotgun (WGS) entry which is preliminary data.</text>
</comment>
<proteinExistence type="inferred from homology"/>
<dbReference type="PRINTS" id="PR00868">
    <property type="entry name" value="DNAPOLI"/>
</dbReference>
<dbReference type="GO" id="GO:0003677">
    <property type="term" value="F:DNA binding"/>
    <property type="evidence" value="ECO:0007669"/>
    <property type="project" value="InterPro"/>
</dbReference>
<dbReference type="PANTHER" id="PTHR10133">
    <property type="entry name" value="DNA POLYMERASE I"/>
    <property type="match status" value="1"/>
</dbReference>
<protein>
    <recommendedName>
        <fullName evidence="3">DNA-directed DNA polymerase</fullName>
        <ecNumber evidence="3">2.7.7.7</ecNumber>
    </recommendedName>
</protein>
<comment type="subunit">
    <text evidence="2">Single-chain monomer with multiple functions.</text>
</comment>
<dbReference type="Gene3D" id="3.30.420.10">
    <property type="entry name" value="Ribonuclease H-like superfamily/Ribonuclease H"/>
    <property type="match status" value="1"/>
</dbReference>
<dbReference type="InterPro" id="IPR036397">
    <property type="entry name" value="RNaseH_sf"/>
</dbReference>
<dbReference type="InterPro" id="IPR012337">
    <property type="entry name" value="RNaseH-like_sf"/>
</dbReference>
<dbReference type="SMART" id="SM00482">
    <property type="entry name" value="POLAc"/>
    <property type="match status" value="1"/>
</dbReference>
<dbReference type="InterPro" id="IPR002298">
    <property type="entry name" value="DNA_polymerase_A"/>
</dbReference>
<dbReference type="Gene3D" id="1.20.1060.10">
    <property type="entry name" value="Taq DNA Polymerase, Chain T, domain 4"/>
    <property type="match status" value="1"/>
</dbReference>
<dbReference type="AlphaFoldDB" id="A0A7W2M0K3"/>
<dbReference type="GO" id="GO:0003887">
    <property type="term" value="F:DNA-directed DNA polymerase activity"/>
    <property type="evidence" value="ECO:0007669"/>
    <property type="project" value="UniProtKB-EC"/>
</dbReference>
<organism evidence="7 8">
    <name type="scientific">Pseudomonas juntendi</name>
    <dbReference type="NCBI Taxonomy" id="2666183"/>
    <lineage>
        <taxon>Bacteria</taxon>
        <taxon>Pseudomonadati</taxon>
        <taxon>Pseudomonadota</taxon>
        <taxon>Gammaproteobacteria</taxon>
        <taxon>Pseudomonadales</taxon>
        <taxon>Pseudomonadaceae</taxon>
        <taxon>Pseudomonas</taxon>
    </lineage>
</organism>
<dbReference type="Pfam" id="PF00476">
    <property type="entry name" value="DNA_pol_A"/>
    <property type="match status" value="1"/>
</dbReference>
<feature type="domain" description="DNA-directed DNA polymerase family A palm" evidence="6">
    <location>
        <begin position="407"/>
        <end position="643"/>
    </location>
</feature>
<dbReference type="Proteomes" id="UP000577346">
    <property type="component" value="Unassembled WGS sequence"/>
</dbReference>
<keyword evidence="4" id="KW-0235">DNA replication</keyword>
<comment type="catalytic activity">
    <reaction evidence="5">
        <text>DNA(n) + a 2'-deoxyribonucleoside 5'-triphosphate = DNA(n+1) + diphosphate</text>
        <dbReference type="Rhea" id="RHEA:22508"/>
        <dbReference type="Rhea" id="RHEA-COMP:17339"/>
        <dbReference type="Rhea" id="RHEA-COMP:17340"/>
        <dbReference type="ChEBI" id="CHEBI:33019"/>
        <dbReference type="ChEBI" id="CHEBI:61560"/>
        <dbReference type="ChEBI" id="CHEBI:173112"/>
        <dbReference type="EC" id="2.7.7.7"/>
    </reaction>
</comment>
<dbReference type="EC" id="2.7.7.7" evidence="3"/>
<evidence type="ECO:0000256" key="3">
    <source>
        <dbReference type="ARBA" id="ARBA00012417"/>
    </source>
</evidence>